<evidence type="ECO:0000256" key="1">
    <source>
        <dbReference type="SAM" id="SignalP"/>
    </source>
</evidence>
<dbReference type="RefSeq" id="WP_106515276.1">
    <property type="nucleotide sequence ID" value="NZ_PXYI01000009.1"/>
</dbReference>
<comment type="caution">
    <text evidence="2">The sequence shown here is derived from an EMBL/GenBank/DDBJ whole genome shotgun (WGS) entry which is preliminary data.</text>
</comment>
<protein>
    <submittedName>
        <fullName evidence="2">Uncharacterized protein</fullName>
    </submittedName>
</protein>
<feature type="chain" id="PRO_5015200565" evidence="1">
    <location>
        <begin position="18"/>
        <end position="131"/>
    </location>
</feature>
<reference evidence="2 3" key="1">
    <citation type="submission" date="2018-03" db="EMBL/GenBank/DDBJ databases">
        <title>The draft genome of Sphingosinicella sp. GL-C-18.</title>
        <authorList>
            <person name="Liu L."/>
            <person name="Li L."/>
            <person name="Liang L."/>
            <person name="Zhang X."/>
            <person name="Wang T."/>
        </authorList>
    </citation>
    <scope>NUCLEOTIDE SEQUENCE [LARGE SCALE GENOMIC DNA]</scope>
    <source>
        <strain evidence="2 3">GL-C-18</strain>
    </source>
</reference>
<gene>
    <name evidence="2" type="ORF">C7I55_22450</name>
</gene>
<dbReference type="OrthoDB" id="7585475at2"/>
<evidence type="ECO:0000313" key="3">
    <source>
        <dbReference type="Proteomes" id="UP000241167"/>
    </source>
</evidence>
<feature type="signal peptide" evidence="1">
    <location>
        <begin position="1"/>
        <end position="17"/>
    </location>
</feature>
<keyword evidence="1" id="KW-0732">Signal</keyword>
<name>A0A2P7QH47_9SPHN</name>
<accession>A0A2P7QH47</accession>
<proteinExistence type="predicted"/>
<dbReference type="AlphaFoldDB" id="A0A2P7QH47"/>
<organism evidence="2 3">
    <name type="scientific">Allosphingosinicella deserti</name>
    <dbReference type="NCBI Taxonomy" id="2116704"/>
    <lineage>
        <taxon>Bacteria</taxon>
        <taxon>Pseudomonadati</taxon>
        <taxon>Pseudomonadota</taxon>
        <taxon>Alphaproteobacteria</taxon>
        <taxon>Sphingomonadales</taxon>
        <taxon>Sphingomonadaceae</taxon>
        <taxon>Allosphingosinicella</taxon>
    </lineage>
</organism>
<sequence length="131" mass="14503">MRFAGITSLFAAAVAGAACTTYDDYGSRPVGYGDYAYVGRDYQRLGNDCGFFEGEGGSALDPWLACTEEGRRLVRDRYDDDQDRRVTLATADEANIWFRRHADTDRDMQLTDGEVKAALVNHVRFAEGSGN</sequence>
<keyword evidence="3" id="KW-1185">Reference proteome</keyword>
<dbReference type="Proteomes" id="UP000241167">
    <property type="component" value="Unassembled WGS sequence"/>
</dbReference>
<dbReference type="PROSITE" id="PS51257">
    <property type="entry name" value="PROKAR_LIPOPROTEIN"/>
    <property type="match status" value="1"/>
</dbReference>
<evidence type="ECO:0000313" key="2">
    <source>
        <dbReference type="EMBL" id="PSJ37285.1"/>
    </source>
</evidence>
<dbReference type="EMBL" id="PXYI01000009">
    <property type="protein sequence ID" value="PSJ37285.1"/>
    <property type="molecule type" value="Genomic_DNA"/>
</dbReference>